<evidence type="ECO:0000256" key="7">
    <source>
        <dbReference type="SAM" id="Phobius"/>
    </source>
</evidence>
<evidence type="ECO:0000256" key="1">
    <source>
        <dbReference type="ARBA" id="ARBA00004141"/>
    </source>
</evidence>
<dbReference type="Proteomes" id="UP001144673">
    <property type="component" value="Chromosome 1"/>
</dbReference>
<sequence length="277" mass="29082">MSAESRRHLTNRRTRFRSSTNNERGTVADDELDVAAARHMYPATRPAADISTTAATDKLKEATQLRPAGFVGLGFTMLFLGLHQCLCTSPRHHRRGRSQVLLFLTACSAAAQLIAGVRDGPRDGTFGVVFHGAHSVVWMTAAALLQLLAPPHPQLGADERKPHAGGGGRATLSVAASMLLMAAAFACLGCAVAASKARIPVLLLLASVGLGLLCLSRAAFQMPGADDAAGAAEDMNRYGGGFLLVSSFLAFRTALHAGRRRRLECTRVLAGGGGEPS</sequence>
<comment type="caution">
    <text evidence="8">The sequence shown here is derived from an EMBL/GenBank/DDBJ whole genome shotgun (WGS) entry which is preliminary data.</text>
</comment>
<comment type="subcellular location">
    <subcellularLocation>
        <location evidence="1">Membrane</location>
        <topology evidence="1">Multi-pass membrane protein</topology>
    </subcellularLocation>
</comment>
<proteinExistence type="inferred from homology"/>
<dbReference type="Pfam" id="PF01184">
    <property type="entry name" value="Gpr1_Fun34_YaaH"/>
    <property type="match status" value="1"/>
</dbReference>
<dbReference type="AlphaFoldDB" id="A0A9W8QNU2"/>
<accession>A0A9W8QNU2</accession>
<feature type="transmembrane region" description="Helical" evidence="7">
    <location>
        <begin position="240"/>
        <end position="258"/>
    </location>
</feature>
<protein>
    <submittedName>
        <fullName evidence="8">Uncharacterized protein</fullName>
    </submittedName>
</protein>
<feature type="transmembrane region" description="Helical" evidence="7">
    <location>
        <begin position="169"/>
        <end position="194"/>
    </location>
</feature>
<feature type="transmembrane region" description="Helical" evidence="7">
    <location>
        <begin position="129"/>
        <end position="149"/>
    </location>
</feature>
<keyword evidence="4 7" id="KW-1133">Transmembrane helix</keyword>
<dbReference type="KEGG" id="amus:LMH87_005452"/>
<comment type="similarity">
    <text evidence="2">Belongs to the acetate uptake transporter (AceTr) (TC 2.A.96) family.</text>
</comment>
<dbReference type="EMBL" id="JAJHUN010000001">
    <property type="protein sequence ID" value="KAJ4163744.1"/>
    <property type="molecule type" value="Genomic_DNA"/>
</dbReference>
<evidence type="ECO:0000256" key="6">
    <source>
        <dbReference type="SAM" id="MobiDB-lite"/>
    </source>
</evidence>
<feature type="region of interest" description="Disordered" evidence="6">
    <location>
        <begin position="1"/>
        <end position="27"/>
    </location>
</feature>
<reference evidence="8" key="1">
    <citation type="journal article" date="2023" name="Access Microbiol">
        <title>De-novo genome assembly for Akanthomyces muscarius, a biocontrol agent of insect agricultural pests.</title>
        <authorList>
            <person name="Erdos Z."/>
            <person name="Studholme D.J."/>
            <person name="Raymond B."/>
            <person name="Sharma M."/>
        </authorList>
    </citation>
    <scope>NUCLEOTIDE SEQUENCE</scope>
    <source>
        <strain evidence="8">Ve6</strain>
    </source>
</reference>
<evidence type="ECO:0000256" key="3">
    <source>
        <dbReference type="ARBA" id="ARBA00022692"/>
    </source>
</evidence>
<dbReference type="RefSeq" id="XP_056058659.1">
    <property type="nucleotide sequence ID" value="XM_056203174.1"/>
</dbReference>
<dbReference type="GeneID" id="80892611"/>
<evidence type="ECO:0000256" key="5">
    <source>
        <dbReference type="ARBA" id="ARBA00023136"/>
    </source>
</evidence>
<keyword evidence="3 7" id="KW-0812">Transmembrane</keyword>
<keyword evidence="9" id="KW-1185">Reference proteome</keyword>
<name>A0A9W8QNU2_AKAMU</name>
<keyword evidence="5 7" id="KW-0472">Membrane</keyword>
<dbReference type="InterPro" id="IPR000791">
    <property type="entry name" value="Gpr1/Fun34/SatP-like"/>
</dbReference>
<gene>
    <name evidence="8" type="ORF">LMH87_005452</name>
</gene>
<evidence type="ECO:0000313" key="9">
    <source>
        <dbReference type="Proteomes" id="UP001144673"/>
    </source>
</evidence>
<evidence type="ECO:0000313" key="8">
    <source>
        <dbReference type="EMBL" id="KAJ4163744.1"/>
    </source>
</evidence>
<organism evidence="8 9">
    <name type="scientific">Akanthomyces muscarius</name>
    <name type="common">Entomopathogenic fungus</name>
    <name type="synonym">Lecanicillium muscarium</name>
    <dbReference type="NCBI Taxonomy" id="2231603"/>
    <lineage>
        <taxon>Eukaryota</taxon>
        <taxon>Fungi</taxon>
        <taxon>Dikarya</taxon>
        <taxon>Ascomycota</taxon>
        <taxon>Pezizomycotina</taxon>
        <taxon>Sordariomycetes</taxon>
        <taxon>Hypocreomycetidae</taxon>
        <taxon>Hypocreales</taxon>
        <taxon>Cordycipitaceae</taxon>
        <taxon>Akanthomyces</taxon>
    </lineage>
</organism>
<dbReference type="GO" id="GO:0016020">
    <property type="term" value="C:membrane"/>
    <property type="evidence" value="ECO:0007669"/>
    <property type="project" value="UniProtKB-SubCell"/>
</dbReference>
<feature type="transmembrane region" description="Helical" evidence="7">
    <location>
        <begin position="201"/>
        <end position="220"/>
    </location>
</feature>
<evidence type="ECO:0000256" key="2">
    <source>
        <dbReference type="ARBA" id="ARBA00005587"/>
    </source>
</evidence>
<evidence type="ECO:0000256" key="4">
    <source>
        <dbReference type="ARBA" id="ARBA00022989"/>
    </source>
</evidence>